<protein>
    <recommendedName>
        <fullName evidence="3">Transmembrane protein</fullName>
    </recommendedName>
</protein>
<sequence>MVTEEQLSLNHMLLMYHRVTLKKKHVVLLIPLFGVICSHWFRSQRTVKK</sequence>
<evidence type="ECO:0000313" key="2">
    <source>
        <dbReference type="EMBL" id="AFK47415.1"/>
    </source>
</evidence>
<keyword evidence="1" id="KW-0472">Membrane</keyword>
<dbReference type="EMBL" id="BT147621">
    <property type="protein sequence ID" value="AFK47415.1"/>
    <property type="molecule type" value="mRNA"/>
</dbReference>
<evidence type="ECO:0008006" key="3">
    <source>
        <dbReference type="Google" id="ProtNLM"/>
    </source>
</evidence>
<reference evidence="2" key="1">
    <citation type="submission" date="2012-05" db="EMBL/GenBank/DDBJ databases">
        <authorList>
            <person name="Krishnakumar V."/>
            <person name="Cheung F."/>
            <person name="Xiao Y."/>
            <person name="Chan A."/>
            <person name="Moskal W.A."/>
            <person name="Town C.D."/>
        </authorList>
    </citation>
    <scope>NUCLEOTIDE SEQUENCE</scope>
</reference>
<keyword evidence="1" id="KW-0812">Transmembrane</keyword>
<dbReference type="AlphaFoldDB" id="I3T4H3"/>
<organism evidence="2">
    <name type="scientific">Medicago truncatula</name>
    <name type="common">Barrel medic</name>
    <name type="synonym">Medicago tribuloides</name>
    <dbReference type="NCBI Taxonomy" id="3880"/>
    <lineage>
        <taxon>Eukaryota</taxon>
        <taxon>Viridiplantae</taxon>
        <taxon>Streptophyta</taxon>
        <taxon>Embryophyta</taxon>
        <taxon>Tracheophyta</taxon>
        <taxon>Spermatophyta</taxon>
        <taxon>Magnoliopsida</taxon>
        <taxon>eudicotyledons</taxon>
        <taxon>Gunneridae</taxon>
        <taxon>Pentapetalae</taxon>
        <taxon>rosids</taxon>
        <taxon>fabids</taxon>
        <taxon>Fabales</taxon>
        <taxon>Fabaceae</taxon>
        <taxon>Papilionoideae</taxon>
        <taxon>50 kb inversion clade</taxon>
        <taxon>NPAAA clade</taxon>
        <taxon>Hologalegina</taxon>
        <taxon>IRL clade</taxon>
        <taxon>Trifolieae</taxon>
        <taxon>Medicago</taxon>
    </lineage>
</organism>
<proteinExistence type="evidence at transcript level"/>
<name>I3T4H3_MEDTR</name>
<accession>I3T4H3</accession>
<keyword evidence="1" id="KW-1133">Transmembrane helix</keyword>
<evidence type="ECO:0000256" key="1">
    <source>
        <dbReference type="SAM" id="Phobius"/>
    </source>
</evidence>
<feature type="transmembrane region" description="Helical" evidence="1">
    <location>
        <begin position="25"/>
        <end position="41"/>
    </location>
</feature>